<protein>
    <submittedName>
        <fullName evidence="1">Uncharacterized protein</fullName>
    </submittedName>
</protein>
<organism evidence="1 2">
    <name type="scientific">Sinorhizobium glycinis</name>
    <dbReference type="NCBI Taxonomy" id="1472378"/>
    <lineage>
        <taxon>Bacteria</taxon>
        <taxon>Pseudomonadati</taxon>
        <taxon>Pseudomonadota</taxon>
        <taxon>Alphaproteobacteria</taxon>
        <taxon>Hyphomicrobiales</taxon>
        <taxon>Rhizobiaceae</taxon>
        <taxon>Sinorhizobium/Ensifer group</taxon>
        <taxon>Sinorhizobium</taxon>
    </lineage>
</organism>
<comment type="caution">
    <text evidence="1">The sequence shown here is derived from an EMBL/GenBank/DDBJ whole genome shotgun (WGS) entry which is preliminary data.</text>
</comment>
<dbReference type="EMBL" id="LPUX01000033">
    <property type="protein sequence ID" value="OAP46511.1"/>
    <property type="molecule type" value="Genomic_DNA"/>
</dbReference>
<proteinExistence type="predicted"/>
<reference evidence="1 2" key="1">
    <citation type="journal article" date="2016" name="Int. J. Syst. Evol. Microbiol.">
        <title>Ensifer glycinis sp. nov., an novel rhizobial species associated with Glycine spp.</title>
        <authorList>
            <person name="Yan H."/>
            <person name="Yan J."/>
            <person name="Sui X.H."/>
            <person name="Wang E.T."/>
            <person name="Chen W.X."/>
            <person name="Zhang X.X."/>
            <person name="Chen W.F."/>
        </authorList>
    </citation>
    <scope>NUCLEOTIDE SEQUENCE [LARGE SCALE GENOMIC DNA]</scope>
    <source>
        <strain evidence="1 2">CCBAU 23380</strain>
    </source>
</reference>
<accession>A0A178YGH7</accession>
<dbReference type="OrthoDB" id="9867834at2"/>
<dbReference type="GeneID" id="48977752"/>
<evidence type="ECO:0000313" key="1">
    <source>
        <dbReference type="EMBL" id="OAP46511.1"/>
    </source>
</evidence>
<name>A0A178YGH7_9HYPH</name>
<keyword evidence="2" id="KW-1185">Reference proteome</keyword>
<evidence type="ECO:0000313" key="2">
    <source>
        <dbReference type="Proteomes" id="UP000094025"/>
    </source>
</evidence>
<dbReference type="AlphaFoldDB" id="A0A178YGH7"/>
<sequence length="68" mass="7426">MVSLFFNAILVLRAVSISDVVSNLLGCISGSGQSAVFEPIWHAAVELFAHRLNEPLLRASKDLEFDPL</sequence>
<dbReference type="Proteomes" id="UP000094025">
    <property type="component" value="Unassembled WGS sequence"/>
</dbReference>
<gene>
    <name evidence="1" type="ORF">AU381_06615</name>
</gene>
<dbReference type="RefSeq" id="WP_014857541.1">
    <property type="nucleotide sequence ID" value="NZ_LPUX01000033.1"/>
</dbReference>